<dbReference type="EMBL" id="NQJF01000014">
    <property type="protein sequence ID" value="OYD22617.1"/>
    <property type="molecule type" value="Genomic_DNA"/>
</dbReference>
<evidence type="ECO:0000313" key="10">
    <source>
        <dbReference type="Proteomes" id="UP000243640"/>
    </source>
</evidence>
<comment type="similarity">
    <text evidence="2">Belongs to the phospholipase D family.</text>
</comment>
<dbReference type="PANTHER" id="PTHR43856">
    <property type="entry name" value="CARDIOLIPIN HYDROLASE"/>
    <property type="match status" value="1"/>
</dbReference>
<evidence type="ECO:0000256" key="5">
    <source>
        <dbReference type="ARBA" id="ARBA00022963"/>
    </source>
</evidence>
<keyword evidence="5" id="KW-0442">Lipid degradation</keyword>
<dbReference type="CDD" id="cd09171">
    <property type="entry name" value="PLDc_vPLD6_like"/>
    <property type="match status" value="1"/>
</dbReference>
<gene>
    <name evidence="8" type="ORF">B6S09_15345</name>
    <name evidence="9" type="ORF">LY04_02706</name>
</gene>
<accession>A0A235CF13</accession>
<proteinExistence type="inferred from homology"/>
<dbReference type="Proteomes" id="UP000243640">
    <property type="component" value="Unassembled WGS sequence"/>
</dbReference>
<comment type="catalytic activity">
    <reaction evidence="1">
        <text>a 1,2-diacyl-sn-glycero-3-phosphocholine + H2O = a 1,2-diacyl-sn-glycero-3-phosphate + choline + H(+)</text>
        <dbReference type="Rhea" id="RHEA:14445"/>
        <dbReference type="ChEBI" id="CHEBI:15354"/>
        <dbReference type="ChEBI" id="CHEBI:15377"/>
        <dbReference type="ChEBI" id="CHEBI:15378"/>
        <dbReference type="ChEBI" id="CHEBI:57643"/>
        <dbReference type="ChEBI" id="CHEBI:58608"/>
        <dbReference type="EC" id="3.1.4.4"/>
    </reaction>
</comment>
<evidence type="ECO:0000256" key="3">
    <source>
        <dbReference type="ARBA" id="ARBA00012027"/>
    </source>
</evidence>
<comment type="caution">
    <text evidence="8">The sequence shown here is derived from an EMBL/GenBank/DDBJ whole genome shotgun (WGS) entry which is preliminary data.</text>
</comment>
<dbReference type="EC" id="3.1.4.4" evidence="3"/>
<reference evidence="8 10" key="1">
    <citation type="submission" date="2017-08" db="EMBL/GenBank/DDBJ databases">
        <title>Draft Genome Sequence of the Marine Bacterium Oceanimonas baumannii ATCC 700832.</title>
        <authorList>
            <person name="Mcclelland W.D."/>
            <person name="Brennan M.A."/>
            <person name="Trachtenberg A.M."/>
            <person name="Maclea K.S."/>
        </authorList>
    </citation>
    <scope>NUCLEOTIDE SEQUENCE [LARGE SCALE GENOMIC DNA]</scope>
    <source>
        <strain evidence="8 10">ATCC 700832</strain>
    </source>
</reference>
<dbReference type="Gene3D" id="3.30.870.10">
    <property type="entry name" value="Endonuclease Chain A"/>
    <property type="match status" value="1"/>
</dbReference>
<evidence type="ECO:0000313" key="11">
    <source>
        <dbReference type="Proteomes" id="UP000295058"/>
    </source>
</evidence>
<dbReference type="Pfam" id="PF13091">
    <property type="entry name" value="PLDc_2"/>
    <property type="match status" value="1"/>
</dbReference>
<dbReference type="SUPFAM" id="SSF56024">
    <property type="entry name" value="Phospholipase D/nuclease"/>
    <property type="match status" value="1"/>
</dbReference>
<dbReference type="Proteomes" id="UP000295058">
    <property type="component" value="Unassembled WGS sequence"/>
</dbReference>
<dbReference type="OrthoDB" id="9762009at2"/>
<sequence>MTQQELEMQLRLTLTDGRLSKEERRDLGKLFDDLVMQPELLSFARNKAFELARERSRDGQLETDVVIWLERVIQTLDRARMQVQPVASGAWFSPGRDCLEAIIGLIEQARSYIDICVFTLSDDRLTQAVLAAHNKGVGVRVLSDQDKANDRGSDVDYLSRKGVNVLLDTSPYHMHHKFALFDRKWLLNGSFNWTRSASEYNQENLMLTDNDSLVSAYVGEFNRLWQQHRKGVFHAQ</sequence>
<evidence type="ECO:0000259" key="7">
    <source>
        <dbReference type="Pfam" id="PF13091"/>
    </source>
</evidence>
<dbReference type="InterPro" id="IPR051406">
    <property type="entry name" value="PLD_domain"/>
</dbReference>
<organism evidence="8 10">
    <name type="scientific">Oceanimonas baumannii</name>
    <dbReference type="NCBI Taxonomy" id="129578"/>
    <lineage>
        <taxon>Bacteria</taxon>
        <taxon>Pseudomonadati</taxon>
        <taxon>Pseudomonadota</taxon>
        <taxon>Gammaproteobacteria</taxon>
        <taxon>Aeromonadales</taxon>
        <taxon>Aeromonadaceae</taxon>
        <taxon>Oceanimonas</taxon>
    </lineage>
</organism>
<dbReference type="AlphaFoldDB" id="A0A235CF13"/>
<evidence type="ECO:0000313" key="9">
    <source>
        <dbReference type="EMBL" id="TDW57625.1"/>
    </source>
</evidence>
<keyword evidence="11" id="KW-1185">Reference proteome</keyword>
<evidence type="ECO:0000256" key="2">
    <source>
        <dbReference type="ARBA" id="ARBA00008664"/>
    </source>
</evidence>
<dbReference type="EMBL" id="SODO01000011">
    <property type="protein sequence ID" value="TDW57625.1"/>
    <property type="molecule type" value="Genomic_DNA"/>
</dbReference>
<keyword evidence="6" id="KW-0443">Lipid metabolism</keyword>
<evidence type="ECO:0000256" key="1">
    <source>
        <dbReference type="ARBA" id="ARBA00000798"/>
    </source>
</evidence>
<keyword evidence="4" id="KW-0378">Hydrolase</keyword>
<evidence type="ECO:0000256" key="6">
    <source>
        <dbReference type="ARBA" id="ARBA00023098"/>
    </source>
</evidence>
<evidence type="ECO:0000313" key="8">
    <source>
        <dbReference type="EMBL" id="OYD22617.1"/>
    </source>
</evidence>
<protein>
    <recommendedName>
        <fullName evidence="3">phospholipase D</fullName>
        <ecNumber evidence="3">3.1.4.4</ecNumber>
    </recommendedName>
</protein>
<dbReference type="GO" id="GO:0016891">
    <property type="term" value="F:RNA endonuclease activity producing 5'-phosphomonoesters, hydrolytic mechanism"/>
    <property type="evidence" value="ECO:0007669"/>
    <property type="project" value="TreeGrafter"/>
</dbReference>
<dbReference type="InterPro" id="IPR025202">
    <property type="entry name" value="PLD-like_dom"/>
</dbReference>
<dbReference type="GO" id="GO:0004630">
    <property type="term" value="F:phospholipase D activity"/>
    <property type="evidence" value="ECO:0007669"/>
    <property type="project" value="UniProtKB-EC"/>
</dbReference>
<reference evidence="9 11" key="2">
    <citation type="submission" date="2019-03" db="EMBL/GenBank/DDBJ databases">
        <title>Genomic Encyclopedia of Archaeal and Bacterial Type Strains, Phase II (KMG-II): from individual species to whole genera.</title>
        <authorList>
            <person name="Goeker M."/>
        </authorList>
    </citation>
    <scope>NUCLEOTIDE SEQUENCE [LARGE SCALE GENOMIC DNA]</scope>
    <source>
        <strain evidence="9 11">DSM 15594</strain>
    </source>
</reference>
<name>A0A235CF13_9GAMM</name>
<dbReference type="PANTHER" id="PTHR43856:SF1">
    <property type="entry name" value="MITOCHONDRIAL CARDIOLIPIN HYDROLASE"/>
    <property type="match status" value="1"/>
</dbReference>
<feature type="domain" description="Phospholipase D-like" evidence="7">
    <location>
        <begin position="102"/>
        <end position="225"/>
    </location>
</feature>
<evidence type="ECO:0000256" key="4">
    <source>
        <dbReference type="ARBA" id="ARBA00022801"/>
    </source>
</evidence>
<dbReference type="RefSeq" id="WP_094279378.1">
    <property type="nucleotide sequence ID" value="NZ_NQJF01000014.1"/>
</dbReference>
<dbReference type="GO" id="GO:0016042">
    <property type="term" value="P:lipid catabolic process"/>
    <property type="evidence" value="ECO:0007669"/>
    <property type="project" value="UniProtKB-KW"/>
</dbReference>